<dbReference type="InterPro" id="IPR036259">
    <property type="entry name" value="MFS_trans_sf"/>
</dbReference>
<keyword evidence="3" id="KW-1003">Cell membrane</keyword>
<evidence type="ECO:0000256" key="2">
    <source>
        <dbReference type="ARBA" id="ARBA00022448"/>
    </source>
</evidence>
<comment type="caution">
    <text evidence="10">The sequence shown here is derived from an EMBL/GenBank/DDBJ whole genome shotgun (WGS) entry which is preliminary data.</text>
</comment>
<dbReference type="SUPFAM" id="SSF103473">
    <property type="entry name" value="MFS general substrate transporter"/>
    <property type="match status" value="1"/>
</dbReference>
<keyword evidence="5 7" id="KW-1133">Transmembrane helix</keyword>
<evidence type="ECO:0000256" key="7">
    <source>
        <dbReference type="SAM" id="Phobius"/>
    </source>
</evidence>
<dbReference type="PANTHER" id="PTHR23517">
    <property type="entry name" value="RESISTANCE PROTEIN MDTM, PUTATIVE-RELATED-RELATED"/>
    <property type="match status" value="1"/>
</dbReference>
<feature type="transmembrane region" description="Helical" evidence="7">
    <location>
        <begin position="299"/>
        <end position="320"/>
    </location>
</feature>
<evidence type="ECO:0000256" key="4">
    <source>
        <dbReference type="ARBA" id="ARBA00022692"/>
    </source>
</evidence>
<sequence>MNKKKLSLAVGILSMNLLLMSSSVVSAAIAAIAKSFPSEPISKVQLLSTIPQFGQILATLLFTWLTYKLTRKNIGIVAVLVVIVSGLLPAFIHSNLNIILASMIALGFGIGLISNVGPVLLQEHFEGEERASVMGWAMGFNNIGMMAFTGIGGVLGGTNWHNLFWIYSVAVVILIAFFIMVPQDAKISSEKNKNTDQSFISTIKNLSGLVYIVLVITFVTSLAIMVFMSNQSILLAGKGYGTAYTGLVTAIGNIGGILTAFGLKYIRKMTKANTMAWGFVAFALSYICIVFFNNMPLHILGNMFSGMGIVMVNATIPFELSVLADHRQFPVVIAMNTLTSAVAGAISPMLLAIAHISAGTNSFIAGIVLSVVVAILLLVTRLGSRVEKQHKHQVSAGKLEAQKV</sequence>
<evidence type="ECO:0000256" key="8">
    <source>
        <dbReference type="SAM" id="SignalP"/>
    </source>
</evidence>
<feature type="transmembrane region" description="Helical" evidence="7">
    <location>
        <begin position="74"/>
        <end position="92"/>
    </location>
</feature>
<feature type="domain" description="Major facilitator superfamily (MFS) profile" evidence="9">
    <location>
        <begin position="7"/>
        <end position="385"/>
    </location>
</feature>
<feature type="transmembrane region" description="Helical" evidence="7">
    <location>
        <begin position="133"/>
        <end position="157"/>
    </location>
</feature>
<evidence type="ECO:0000313" key="11">
    <source>
        <dbReference type="Proteomes" id="UP001596289"/>
    </source>
</evidence>
<reference evidence="11" key="1">
    <citation type="journal article" date="2019" name="Int. J. Syst. Evol. Microbiol.">
        <title>The Global Catalogue of Microorganisms (GCM) 10K type strain sequencing project: providing services to taxonomists for standard genome sequencing and annotation.</title>
        <authorList>
            <consortium name="The Broad Institute Genomics Platform"/>
            <consortium name="The Broad Institute Genome Sequencing Center for Infectious Disease"/>
            <person name="Wu L."/>
            <person name="Ma J."/>
        </authorList>
    </citation>
    <scope>NUCLEOTIDE SEQUENCE [LARGE SCALE GENOMIC DNA]</scope>
    <source>
        <strain evidence="11">CCM 8904</strain>
    </source>
</reference>
<keyword evidence="6 7" id="KW-0472">Membrane</keyword>
<dbReference type="Proteomes" id="UP001596289">
    <property type="component" value="Unassembled WGS sequence"/>
</dbReference>
<keyword evidence="11" id="KW-1185">Reference proteome</keyword>
<feature type="transmembrane region" description="Helical" evidence="7">
    <location>
        <begin position="98"/>
        <end position="121"/>
    </location>
</feature>
<protein>
    <submittedName>
        <fullName evidence="10">MFS transporter</fullName>
    </submittedName>
</protein>
<feature type="transmembrane region" description="Helical" evidence="7">
    <location>
        <begin position="332"/>
        <end position="356"/>
    </location>
</feature>
<dbReference type="PROSITE" id="PS50850">
    <property type="entry name" value="MFS"/>
    <property type="match status" value="1"/>
</dbReference>
<feature type="transmembrane region" description="Helical" evidence="7">
    <location>
        <begin position="208"/>
        <end position="229"/>
    </location>
</feature>
<dbReference type="RefSeq" id="WP_125552287.1">
    <property type="nucleotide sequence ID" value="NZ_JBHSSL010000014.1"/>
</dbReference>
<feature type="transmembrane region" description="Helical" evidence="7">
    <location>
        <begin position="275"/>
        <end position="293"/>
    </location>
</feature>
<feature type="signal peptide" evidence="8">
    <location>
        <begin position="1"/>
        <end position="27"/>
    </location>
</feature>
<evidence type="ECO:0000259" key="9">
    <source>
        <dbReference type="PROSITE" id="PS50850"/>
    </source>
</evidence>
<dbReference type="Pfam" id="PF07690">
    <property type="entry name" value="MFS_1"/>
    <property type="match status" value="1"/>
</dbReference>
<feature type="chain" id="PRO_5045889437" evidence="8">
    <location>
        <begin position="28"/>
        <end position="404"/>
    </location>
</feature>
<keyword evidence="2" id="KW-0813">Transport</keyword>
<accession>A0ABW1RCD4</accession>
<keyword evidence="8" id="KW-0732">Signal</keyword>
<keyword evidence="4 7" id="KW-0812">Transmembrane</keyword>
<evidence type="ECO:0000256" key="3">
    <source>
        <dbReference type="ARBA" id="ARBA00022475"/>
    </source>
</evidence>
<evidence type="ECO:0000256" key="5">
    <source>
        <dbReference type="ARBA" id="ARBA00022989"/>
    </source>
</evidence>
<proteinExistence type="predicted"/>
<dbReference type="InterPro" id="IPR050171">
    <property type="entry name" value="MFS_Transporters"/>
</dbReference>
<gene>
    <name evidence="10" type="ORF">ACFQGP_01665</name>
</gene>
<comment type="subcellular location">
    <subcellularLocation>
        <location evidence="1">Cell membrane</location>
        <topology evidence="1">Multi-pass membrane protein</topology>
    </subcellularLocation>
</comment>
<dbReference type="EMBL" id="JBHSSL010000014">
    <property type="protein sequence ID" value="MFC6169294.1"/>
    <property type="molecule type" value="Genomic_DNA"/>
</dbReference>
<feature type="transmembrane region" description="Helical" evidence="7">
    <location>
        <begin position="46"/>
        <end position="67"/>
    </location>
</feature>
<feature type="transmembrane region" description="Helical" evidence="7">
    <location>
        <begin position="241"/>
        <end position="263"/>
    </location>
</feature>
<feature type="transmembrane region" description="Helical" evidence="7">
    <location>
        <begin position="362"/>
        <end position="383"/>
    </location>
</feature>
<organism evidence="10 11">
    <name type="scientific">Loigolactobacillus jiayinensis</name>
    <dbReference type="NCBI Taxonomy" id="2486016"/>
    <lineage>
        <taxon>Bacteria</taxon>
        <taxon>Bacillati</taxon>
        <taxon>Bacillota</taxon>
        <taxon>Bacilli</taxon>
        <taxon>Lactobacillales</taxon>
        <taxon>Lactobacillaceae</taxon>
        <taxon>Loigolactobacillus</taxon>
    </lineage>
</organism>
<dbReference type="Gene3D" id="1.20.1250.20">
    <property type="entry name" value="MFS general substrate transporter like domains"/>
    <property type="match status" value="1"/>
</dbReference>
<evidence type="ECO:0000256" key="1">
    <source>
        <dbReference type="ARBA" id="ARBA00004651"/>
    </source>
</evidence>
<dbReference type="InterPro" id="IPR020846">
    <property type="entry name" value="MFS_dom"/>
</dbReference>
<dbReference type="InterPro" id="IPR011701">
    <property type="entry name" value="MFS"/>
</dbReference>
<feature type="transmembrane region" description="Helical" evidence="7">
    <location>
        <begin position="163"/>
        <end position="181"/>
    </location>
</feature>
<dbReference type="PANTHER" id="PTHR23517:SF3">
    <property type="entry name" value="INTEGRAL MEMBRANE TRANSPORT PROTEIN"/>
    <property type="match status" value="1"/>
</dbReference>
<evidence type="ECO:0000256" key="6">
    <source>
        <dbReference type="ARBA" id="ARBA00023136"/>
    </source>
</evidence>
<name>A0ABW1RCD4_9LACO</name>
<evidence type="ECO:0000313" key="10">
    <source>
        <dbReference type="EMBL" id="MFC6169294.1"/>
    </source>
</evidence>